<accession>A0A133UC65</accession>
<dbReference type="AlphaFoldDB" id="A0A133UC65"/>
<sequence length="171" mass="19403">MILPLFLVLIDASVFLFSGTIKENIAYGRPNATEEEVVRMAEEANVDQFAEEMVDEYETEIGQRGVKLSGGQRQRISIARALLKDPEILILDEATSSVDSYTEQLIQEAIDRVSLGRTTFTIAHRLSTIVDSDEILFIEKGRIVERGTFDELMEVGKKFHHFYELQFGDNI</sequence>
<dbReference type="EMBL" id="LHXM01000013">
    <property type="protein sequence ID" value="KXA91786.1"/>
    <property type="molecule type" value="Genomic_DNA"/>
</dbReference>
<keyword evidence="3" id="KW-1185">Reference proteome</keyword>
<feature type="domain" description="ABC transporter" evidence="1">
    <location>
        <begin position="2"/>
        <end position="165"/>
    </location>
</feature>
<name>A0A133UC65_9EURY</name>
<dbReference type="GO" id="GO:0016887">
    <property type="term" value="F:ATP hydrolysis activity"/>
    <property type="evidence" value="ECO:0007669"/>
    <property type="project" value="InterPro"/>
</dbReference>
<dbReference type="SUPFAM" id="SSF52540">
    <property type="entry name" value="P-loop containing nucleoside triphosphate hydrolases"/>
    <property type="match status" value="1"/>
</dbReference>
<evidence type="ECO:0000313" key="2">
    <source>
        <dbReference type="EMBL" id="KXA91786.1"/>
    </source>
</evidence>
<dbReference type="InterPro" id="IPR017871">
    <property type="entry name" value="ABC_transporter-like_CS"/>
</dbReference>
<dbReference type="Gene3D" id="3.40.50.300">
    <property type="entry name" value="P-loop containing nucleotide triphosphate hydrolases"/>
    <property type="match status" value="1"/>
</dbReference>
<proteinExistence type="predicted"/>
<gene>
    <name evidence="2" type="ORF">AKJ63_00910</name>
</gene>
<dbReference type="PROSITE" id="PS00211">
    <property type="entry name" value="ABC_TRANSPORTER_1"/>
    <property type="match status" value="1"/>
</dbReference>
<dbReference type="GO" id="GO:0005524">
    <property type="term" value="F:ATP binding"/>
    <property type="evidence" value="ECO:0007669"/>
    <property type="project" value="InterPro"/>
</dbReference>
<dbReference type="PROSITE" id="PS50893">
    <property type="entry name" value="ABC_TRANSPORTER_2"/>
    <property type="match status" value="1"/>
</dbReference>
<dbReference type="GO" id="GO:0015421">
    <property type="term" value="F:ABC-type oligopeptide transporter activity"/>
    <property type="evidence" value="ECO:0007669"/>
    <property type="project" value="TreeGrafter"/>
</dbReference>
<dbReference type="InterPro" id="IPR027417">
    <property type="entry name" value="P-loop_NTPase"/>
</dbReference>
<dbReference type="PANTHER" id="PTHR43394">
    <property type="entry name" value="ATP-DEPENDENT PERMEASE MDL1, MITOCHONDRIAL"/>
    <property type="match status" value="1"/>
</dbReference>
<dbReference type="InterPro" id="IPR003439">
    <property type="entry name" value="ABC_transporter-like_ATP-bd"/>
</dbReference>
<comment type="caution">
    <text evidence="2">The sequence shown here is derived from an EMBL/GenBank/DDBJ whole genome shotgun (WGS) entry which is preliminary data.</text>
</comment>
<dbReference type="InterPro" id="IPR039421">
    <property type="entry name" value="Type_1_exporter"/>
</dbReference>
<organism evidence="2 3">
    <name type="scientific">candidate division MSBL1 archaeon SCGC-AAA259D18</name>
    <dbReference type="NCBI Taxonomy" id="1698262"/>
    <lineage>
        <taxon>Archaea</taxon>
        <taxon>Methanobacteriati</taxon>
        <taxon>Methanobacteriota</taxon>
        <taxon>candidate division MSBL1</taxon>
    </lineage>
</organism>
<dbReference type="Pfam" id="PF00005">
    <property type="entry name" value="ABC_tran"/>
    <property type="match status" value="1"/>
</dbReference>
<dbReference type="PANTHER" id="PTHR43394:SF1">
    <property type="entry name" value="ATP-BINDING CASSETTE SUB-FAMILY B MEMBER 10, MITOCHONDRIAL"/>
    <property type="match status" value="1"/>
</dbReference>
<protein>
    <recommendedName>
        <fullName evidence="1">ABC transporter domain-containing protein</fullName>
    </recommendedName>
</protein>
<evidence type="ECO:0000313" key="3">
    <source>
        <dbReference type="Proteomes" id="UP000070195"/>
    </source>
</evidence>
<reference evidence="2 3" key="1">
    <citation type="journal article" date="2016" name="Sci. Rep.">
        <title>Metabolic traits of an uncultured archaeal lineage -MSBL1- from brine pools of the Red Sea.</title>
        <authorList>
            <person name="Mwirichia R."/>
            <person name="Alam I."/>
            <person name="Rashid M."/>
            <person name="Vinu M."/>
            <person name="Ba-Alawi W."/>
            <person name="Anthony Kamau A."/>
            <person name="Kamanda Ngugi D."/>
            <person name="Goker M."/>
            <person name="Klenk H.P."/>
            <person name="Bajic V."/>
            <person name="Stingl U."/>
        </authorList>
    </citation>
    <scope>NUCLEOTIDE SEQUENCE [LARGE SCALE GENOMIC DNA]</scope>
    <source>
        <strain evidence="2">SCGC-AAA259D18</strain>
    </source>
</reference>
<evidence type="ECO:0000259" key="1">
    <source>
        <dbReference type="PROSITE" id="PS50893"/>
    </source>
</evidence>
<dbReference type="Proteomes" id="UP000070195">
    <property type="component" value="Unassembled WGS sequence"/>
</dbReference>